<evidence type="ECO:0000256" key="4">
    <source>
        <dbReference type="ARBA" id="ARBA00023125"/>
    </source>
</evidence>
<dbReference type="Pfam" id="PF04542">
    <property type="entry name" value="Sigma70_r2"/>
    <property type="match status" value="1"/>
</dbReference>
<accession>A0A1F6MG87</accession>
<evidence type="ECO:0000256" key="2">
    <source>
        <dbReference type="ARBA" id="ARBA00023015"/>
    </source>
</evidence>
<evidence type="ECO:0000313" key="9">
    <source>
        <dbReference type="Proteomes" id="UP000177457"/>
    </source>
</evidence>
<evidence type="ECO:0000256" key="5">
    <source>
        <dbReference type="ARBA" id="ARBA00023163"/>
    </source>
</evidence>
<feature type="domain" description="RNA polymerase sigma-70 region 2" evidence="6">
    <location>
        <begin position="12"/>
        <end position="78"/>
    </location>
</feature>
<gene>
    <name evidence="8" type="ORF">A3C90_01840</name>
</gene>
<dbReference type="NCBIfam" id="TIGR02937">
    <property type="entry name" value="sigma70-ECF"/>
    <property type="match status" value="1"/>
</dbReference>
<keyword evidence="2" id="KW-0805">Transcription regulation</keyword>
<dbReference type="GO" id="GO:0016987">
    <property type="term" value="F:sigma factor activity"/>
    <property type="evidence" value="ECO:0007669"/>
    <property type="project" value="UniProtKB-KW"/>
</dbReference>
<dbReference type="AlphaFoldDB" id="A0A1F6MG87"/>
<dbReference type="GO" id="GO:0003677">
    <property type="term" value="F:DNA binding"/>
    <property type="evidence" value="ECO:0007669"/>
    <property type="project" value="UniProtKB-KW"/>
</dbReference>
<dbReference type="InterPro" id="IPR007627">
    <property type="entry name" value="RNA_pol_sigma70_r2"/>
</dbReference>
<sequence>MAEKETFLSYYGRYRDKIYTYFLYRVSFQRELSEDLTSDVFLKAFDAFDSFDANRSFQAWIYTIARNHLINFYHKQAKQKTVALEDVKDTLLAGAHEDDSRKIDRTLEFERVMERIDTLPEEHQELIVLRYMNELSYKEIADITGKEEGALRVAVSRILQTLKETYE</sequence>
<dbReference type="Gene3D" id="1.10.10.10">
    <property type="entry name" value="Winged helix-like DNA-binding domain superfamily/Winged helix DNA-binding domain"/>
    <property type="match status" value="1"/>
</dbReference>
<dbReference type="InterPro" id="IPR013325">
    <property type="entry name" value="RNA_pol_sigma_r2"/>
</dbReference>
<comment type="caution">
    <text evidence="8">The sequence shown here is derived from an EMBL/GenBank/DDBJ whole genome shotgun (WGS) entry which is preliminary data.</text>
</comment>
<protein>
    <recommendedName>
        <fullName evidence="10">RNA polymerase subunit sigma-24</fullName>
    </recommendedName>
</protein>
<dbReference type="SUPFAM" id="SSF88659">
    <property type="entry name" value="Sigma3 and sigma4 domains of RNA polymerase sigma factors"/>
    <property type="match status" value="1"/>
</dbReference>
<reference evidence="8 9" key="1">
    <citation type="journal article" date="2016" name="Nat. Commun.">
        <title>Thousands of microbial genomes shed light on interconnected biogeochemical processes in an aquifer system.</title>
        <authorList>
            <person name="Anantharaman K."/>
            <person name="Brown C.T."/>
            <person name="Hug L.A."/>
            <person name="Sharon I."/>
            <person name="Castelle C.J."/>
            <person name="Probst A.J."/>
            <person name="Thomas B.C."/>
            <person name="Singh A."/>
            <person name="Wilkins M.J."/>
            <person name="Karaoz U."/>
            <person name="Brodie E.L."/>
            <person name="Williams K.H."/>
            <person name="Hubbard S.S."/>
            <person name="Banfield J.F."/>
        </authorList>
    </citation>
    <scope>NUCLEOTIDE SEQUENCE [LARGE SCALE GENOMIC DNA]</scope>
</reference>
<evidence type="ECO:0000259" key="6">
    <source>
        <dbReference type="Pfam" id="PF04542"/>
    </source>
</evidence>
<dbReference type="EMBL" id="MFQE01000043">
    <property type="protein sequence ID" value="OGH70644.1"/>
    <property type="molecule type" value="Genomic_DNA"/>
</dbReference>
<evidence type="ECO:0000256" key="1">
    <source>
        <dbReference type="ARBA" id="ARBA00010641"/>
    </source>
</evidence>
<evidence type="ECO:0008006" key="10">
    <source>
        <dbReference type="Google" id="ProtNLM"/>
    </source>
</evidence>
<feature type="domain" description="RNA polymerase sigma factor 70 region 4 type 2" evidence="7">
    <location>
        <begin position="110"/>
        <end position="162"/>
    </location>
</feature>
<dbReference type="InterPro" id="IPR036388">
    <property type="entry name" value="WH-like_DNA-bd_sf"/>
</dbReference>
<dbReference type="CDD" id="cd06171">
    <property type="entry name" value="Sigma70_r4"/>
    <property type="match status" value="1"/>
</dbReference>
<evidence type="ECO:0000313" key="8">
    <source>
        <dbReference type="EMBL" id="OGH70644.1"/>
    </source>
</evidence>
<dbReference type="GO" id="GO:0006352">
    <property type="term" value="P:DNA-templated transcription initiation"/>
    <property type="evidence" value="ECO:0007669"/>
    <property type="project" value="InterPro"/>
</dbReference>
<dbReference type="InterPro" id="IPR039425">
    <property type="entry name" value="RNA_pol_sigma-70-like"/>
</dbReference>
<evidence type="ECO:0000259" key="7">
    <source>
        <dbReference type="Pfam" id="PF08281"/>
    </source>
</evidence>
<proteinExistence type="inferred from homology"/>
<dbReference type="InterPro" id="IPR013324">
    <property type="entry name" value="RNA_pol_sigma_r3/r4-like"/>
</dbReference>
<dbReference type="PANTHER" id="PTHR43133:SF8">
    <property type="entry name" value="RNA POLYMERASE SIGMA FACTOR HI_1459-RELATED"/>
    <property type="match status" value="1"/>
</dbReference>
<dbReference type="InterPro" id="IPR013249">
    <property type="entry name" value="RNA_pol_sigma70_r4_t2"/>
</dbReference>
<keyword evidence="4" id="KW-0238">DNA-binding</keyword>
<organism evidence="8 9">
    <name type="scientific">Candidatus Magasanikbacteria bacterium RIFCSPHIGHO2_02_FULL_51_14</name>
    <dbReference type="NCBI Taxonomy" id="1798683"/>
    <lineage>
        <taxon>Bacteria</taxon>
        <taxon>Candidatus Magasanikiibacteriota</taxon>
    </lineage>
</organism>
<keyword evidence="3" id="KW-0731">Sigma factor</keyword>
<dbReference type="Pfam" id="PF08281">
    <property type="entry name" value="Sigma70_r4_2"/>
    <property type="match status" value="1"/>
</dbReference>
<dbReference type="Gene3D" id="1.10.1740.10">
    <property type="match status" value="1"/>
</dbReference>
<dbReference type="STRING" id="1798683.A3C90_01840"/>
<keyword evidence="5" id="KW-0804">Transcription</keyword>
<dbReference type="InterPro" id="IPR014284">
    <property type="entry name" value="RNA_pol_sigma-70_dom"/>
</dbReference>
<comment type="similarity">
    <text evidence="1">Belongs to the sigma-70 factor family. ECF subfamily.</text>
</comment>
<evidence type="ECO:0000256" key="3">
    <source>
        <dbReference type="ARBA" id="ARBA00023082"/>
    </source>
</evidence>
<dbReference type="SUPFAM" id="SSF88946">
    <property type="entry name" value="Sigma2 domain of RNA polymerase sigma factors"/>
    <property type="match status" value="1"/>
</dbReference>
<dbReference type="PANTHER" id="PTHR43133">
    <property type="entry name" value="RNA POLYMERASE ECF-TYPE SIGMA FACTO"/>
    <property type="match status" value="1"/>
</dbReference>
<dbReference type="Proteomes" id="UP000177457">
    <property type="component" value="Unassembled WGS sequence"/>
</dbReference>
<name>A0A1F6MG87_9BACT</name>